<name>A0A2N7FA92_VIBSP</name>
<accession>A0A2N7FA92</accession>
<comment type="caution">
    <text evidence="1">The sequence shown here is derived from an EMBL/GenBank/DDBJ whole genome shotgun (WGS) entry which is preliminary data.</text>
</comment>
<dbReference type="RefSeq" id="WP_102516653.1">
    <property type="nucleotide sequence ID" value="NZ_CAWNSM010000029.1"/>
</dbReference>
<dbReference type="Proteomes" id="UP000235330">
    <property type="component" value="Unassembled WGS sequence"/>
</dbReference>
<gene>
    <name evidence="1" type="ORF">BCU17_21000</name>
</gene>
<proteinExistence type="predicted"/>
<evidence type="ECO:0000313" key="1">
    <source>
        <dbReference type="EMBL" id="PMJ64822.1"/>
    </source>
</evidence>
<protein>
    <submittedName>
        <fullName evidence="1">Uncharacterized protein</fullName>
    </submittedName>
</protein>
<evidence type="ECO:0000313" key="2">
    <source>
        <dbReference type="Proteomes" id="UP000235330"/>
    </source>
</evidence>
<organism evidence="1 2">
    <name type="scientific">Vibrio splendidus</name>
    <dbReference type="NCBI Taxonomy" id="29497"/>
    <lineage>
        <taxon>Bacteria</taxon>
        <taxon>Pseudomonadati</taxon>
        <taxon>Pseudomonadota</taxon>
        <taxon>Gammaproteobacteria</taxon>
        <taxon>Vibrionales</taxon>
        <taxon>Vibrionaceae</taxon>
        <taxon>Vibrio</taxon>
    </lineage>
</organism>
<dbReference type="AlphaFoldDB" id="A0A2N7FA92"/>
<dbReference type="EMBL" id="MCWU01000029">
    <property type="protein sequence ID" value="PMJ64822.1"/>
    <property type="molecule type" value="Genomic_DNA"/>
</dbReference>
<sequence>MTKKNDLWWLTAIVYSPLSAALCLSDGVQDTQSLHTINNDRASLWSQNERYAEPDFGTALGELEHNAHAQSFASAWPQTEKALANVPQTFESSLSQESLINRLGQAGSSTLEVLGPIGDAVAVGFWVDNMVNTFSQESSTRLDKAASIFSLIPLVGDELNLLSNDIKYFSAKEKITEFENQSHYVFTNHSSEFSRFHHSKQDAIELINKYDDHVKLTASMYIDHLLLEADTEYRRLASAYDRQLSKQMARIDLELLKSLGHVSVDSSLHKPLCQGRYKPQAELKSCVRNQGPDRIDDLINKLNANEYHELALTIHTKKKELVDIALRRLAEHRHNLIKRVNDRAKPHVFNMLTHSTINRSNLQIQARQSGLREYAKEMWDIDYLSEEQLRTATVEVRPARTCWGVPSIAPGGIQASIDACKNSGALYDTYHPKKDPELSRVLTKRVEFNVDYYTASRVTSGWPAGLFREQLMNTADAYISGQLSNQVFEQQLSLLTDIEILSYQTSLMNYLESKGIDGSNPDNRTNWYQISRWYELLLTERPSGGVLSQIKQYEIFRHFIQPQFELAISMSYLRSLNYSVPYPSVYAAGDLRFYAPQMADILDEVMSQPSTNFDQNFQSAIESIIEKAMKTTNANQLQYLLGDLSLYLQIAQHQQSEVNVSPNSQHQLFNSTLSPLHLSYLSDEHQDELEQQVGYVSSHALWAQLANIKIALSQGDLESAIGQLGLIIKQEELTMLPHINHLLLKELEDWIELQIALEE</sequence>
<dbReference type="Gene3D" id="1.10.490.40">
    <property type="entry name" value="Diphtheria toxin, translocation domain"/>
    <property type="match status" value="1"/>
</dbReference>
<reference evidence="2" key="1">
    <citation type="submission" date="2016-07" db="EMBL/GenBank/DDBJ databases">
        <title>Nontailed viruses are major unrecognized killers of bacteria in the ocean.</title>
        <authorList>
            <person name="Kauffman K."/>
            <person name="Hussain F."/>
            <person name="Yang J."/>
            <person name="Arevalo P."/>
            <person name="Brown J."/>
            <person name="Cutler M."/>
            <person name="Kelly L."/>
            <person name="Polz M.F."/>
        </authorList>
    </citation>
    <scope>NUCLEOTIDE SEQUENCE [LARGE SCALE GENOMIC DNA]</scope>
    <source>
        <strain evidence="2">10N.261.55.E11</strain>
    </source>
</reference>